<feature type="transmembrane region" description="Helical" evidence="5">
    <location>
        <begin position="239"/>
        <end position="260"/>
    </location>
</feature>
<feature type="transmembrane region" description="Helical" evidence="5">
    <location>
        <begin position="211"/>
        <end position="232"/>
    </location>
</feature>
<feature type="transmembrane region" description="Helical" evidence="5">
    <location>
        <begin position="181"/>
        <end position="199"/>
    </location>
</feature>
<dbReference type="InterPro" id="IPR051598">
    <property type="entry name" value="TSUP/Inactive_protease-like"/>
</dbReference>
<comment type="similarity">
    <text evidence="5">Belongs to the 4-toluene sulfonate uptake permease (TSUP) (TC 2.A.102) family.</text>
</comment>
<organism evidence="6 7">
    <name type="scientific">Phenylobacterium terrae</name>
    <dbReference type="NCBI Taxonomy" id="2665495"/>
    <lineage>
        <taxon>Bacteria</taxon>
        <taxon>Pseudomonadati</taxon>
        <taxon>Pseudomonadota</taxon>
        <taxon>Alphaproteobacteria</taxon>
        <taxon>Caulobacterales</taxon>
        <taxon>Caulobacteraceae</taxon>
        <taxon>Phenylobacterium</taxon>
    </lineage>
</organism>
<feature type="transmembrane region" description="Helical" evidence="5">
    <location>
        <begin position="104"/>
        <end position="125"/>
    </location>
</feature>
<feature type="transmembrane region" description="Helical" evidence="5">
    <location>
        <begin position="78"/>
        <end position="98"/>
    </location>
</feature>
<accession>A0ABW4MZD1</accession>
<dbReference type="RefSeq" id="WP_377284469.1">
    <property type="nucleotide sequence ID" value="NZ_JBHRSI010000015.1"/>
</dbReference>
<keyword evidence="7" id="KW-1185">Reference proteome</keyword>
<proteinExistence type="inferred from homology"/>
<evidence type="ECO:0000256" key="5">
    <source>
        <dbReference type="RuleBase" id="RU363041"/>
    </source>
</evidence>
<dbReference type="PANTHER" id="PTHR43701:SF12">
    <property type="entry name" value="MEMBRANE TRANSPORTER PROTEIN YTNM-RELATED"/>
    <property type="match status" value="1"/>
</dbReference>
<evidence type="ECO:0000256" key="3">
    <source>
        <dbReference type="ARBA" id="ARBA00022989"/>
    </source>
</evidence>
<keyword evidence="4 5" id="KW-0472">Membrane</keyword>
<reference evidence="7" key="1">
    <citation type="journal article" date="2019" name="Int. J. Syst. Evol. Microbiol.">
        <title>The Global Catalogue of Microorganisms (GCM) 10K type strain sequencing project: providing services to taxonomists for standard genome sequencing and annotation.</title>
        <authorList>
            <consortium name="The Broad Institute Genomics Platform"/>
            <consortium name="The Broad Institute Genome Sequencing Center for Infectious Disease"/>
            <person name="Wu L."/>
            <person name="Ma J."/>
        </authorList>
    </citation>
    <scope>NUCLEOTIDE SEQUENCE [LARGE SCALE GENOMIC DNA]</scope>
    <source>
        <strain evidence="7">DFY28</strain>
    </source>
</reference>
<comment type="caution">
    <text evidence="6">The sequence shown here is derived from an EMBL/GenBank/DDBJ whole genome shotgun (WGS) entry which is preliminary data.</text>
</comment>
<name>A0ABW4MZD1_9CAUL</name>
<comment type="subcellular location">
    <subcellularLocation>
        <location evidence="5">Cell membrane</location>
        <topology evidence="5">Multi-pass membrane protein</topology>
    </subcellularLocation>
    <subcellularLocation>
        <location evidence="1">Membrane</location>
        <topology evidence="1">Multi-pass membrane protein</topology>
    </subcellularLocation>
</comment>
<keyword evidence="2 5" id="KW-0812">Transmembrane</keyword>
<dbReference type="InterPro" id="IPR002781">
    <property type="entry name" value="TM_pro_TauE-like"/>
</dbReference>
<dbReference type="Pfam" id="PF01925">
    <property type="entry name" value="TauE"/>
    <property type="match status" value="1"/>
</dbReference>
<dbReference type="Proteomes" id="UP001597237">
    <property type="component" value="Unassembled WGS sequence"/>
</dbReference>
<evidence type="ECO:0000313" key="7">
    <source>
        <dbReference type="Proteomes" id="UP001597237"/>
    </source>
</evidence>
<evidence type="ECO:0000256" key="1">
    <source>
        <dbReference type="ARBA" id="ARBA00004141"/>
    </source>
</evidence>
<dbReference type="PANTHER" id="PTHR43701">
    <property type="entry name" value="MEMBRANE TRANSPORTER PROTEIN MJ0441-RELATED"/>
    <property type="match status" value="1"/>
</dbReference>
<evidence type="ECO:0000256" key="4">
    <source>
        <dbReference type="ARBA" id="ARBA00023136"/>
    </source>
</evidence>
<protein>
    <recommendedName>
        <fullName evidence="5">Probable membrane transporter protein</fullName>
    </recommendedName>
</protein>
<dbReference type="EMBL" id="JBHUEY010000001">
    <property type="protein sequence ID" value="MFD1783327.1"/>
    <property type="molecule type" value="Genomic_DNA"/>
</dbReference>
<sequence>MRGPTMDPDFWLFFAVGFAAQLVDGALGMAYGVVSSTVLLAVGVTPANASASVHAAKVFTGAASAASHIGFKNIDWRLLGLLSAGGVLGGIAGTYLLTSIRGEVIKPFVVGWLALMGLVILYRAWKGARPKPFSWKSPLPLGLAGGFFDAVGGGGWGPVVTGTLLGSGADPRKAIGTTNTAELFVACAISAAFLTALVSGHWQTTGLREHLWSVLGLIGGGIIAAPVAGWMTKVLPIRALTWIVGIVVTGLAVWQGVALLT</sequence>
<keyword evidence="3 5" id="KW-1133">Transmembrane helix</keyword>
<feature type="transmembrane region" description="Helical" evidence="5">
    <location>
        <begin position="51"/>
        <end position="71"/>
    </location>
</feature>
<evidence type="ECO:0000313" key="6">
    <source>
        <dbReference type="EMBL" id="MFD1783327.1"/>
    </source>
</evidence>
<gene>
    <name evidence="6" type="ORF">ACFSC0_07980</name>
</gene>
<evidence type="ECO:0000256" key="2">
    <source>
        <dbReference type="ARBA" id="ARBA00022692"/>
    </source>
</evidence>
<keyword evidence="5" id="KW-1003">Cell membrane</keyword>